<dbReference type="EMBL" id="APQO01000006">
    <property type="protein sequence ID" value="EOQ72781.1"/>
    <property type="molecule type" value="Genomic_DNA"/>
</dbReference>
<comment type="caution">
    <text evidence="1">The sequence shown here is derived from an EMBL/GenBank/DDBJ whole genome shotgun (WGS) entry which is preliminary data.</text>
</comment>
<evidence type="ECO:0000313" key="3">
    <source>
        <dbReference type="Proteomes" id="UP000013986"/>
    </source>
</evidence>
<reference evidence="2 4" key="2">
    <citation type="submission" date="2018-10" db="EMBL/GenBank/DDBJ databases">
        <title>GWAS and RNA-Seq identify cryptic mechanisms of antimicrobial resistance in Acinetobacter baumannii.</title>
        <authorList>
            <person name="Sahl J.W."/>
        </authorList>
    </citation>
    <scope>NUCLEOTIDE SEQUENCE [LARGE SCALE GENOMIC DNA]</scope>
    <source>
        <strain evidence="2 4">TG41018</strain>
    </source>
</reference>
<dbReference type="OrthoDB" id="6696010at2"/>
<dbReference type="RefSeq" id="WP_016145359.1">
    <property type="nucleotide sequence ID" value="NZ_AVOE01000025.1"/>
</dbReference>
<proteinExistence type="predicted"/>
<evidence type="ECO:0000313" key="4">
    <source>
        <dbReference type="Proteomes" id="UP000276905"/>
    </source>
</evidence>
<evidence type="ECO:0000313" key="2">
    <source>
        <dbReference type="EMBL" id="RSO58053.1"/>
    </source>
</evidence>
<accession>R8YUL0</accession>
<dbReference type="Proteomes" id="UP000276905">
    <property type="component" value="Unassembled WGS sequence"/>
</dbReference>
<protein>
    <submittedName>
        <fullName evidence="1">Uncharacterized protein</fullName>
    </submittedName>
</protein>
<gene>
    <name evidence="2" type="ORF">EA756_07215</name>
    <name evidence="1" type="ORF">F929_02716</name>
</gene>
<dbReference type="AlphaFoldDB" id="A0A151YVF4"/>
<name>A0A151YVF4_9GAMM</name>
<reference evidence="1 3" key="1">
    <citation type="submission" date="2013-02" db="EMBL/GenBank/DDBJ databases">
        <title>The Genome Sequence of Acinetobacter pittii ANC 4052.</title>
        <authorList>
            <consortium name="The Broad Institute Genome Sequencing Platform"/>
            <consortium name="The Broad Institute Genome Sequencing Center for Infectious Disease"/>
            <person name="Cerqueira G."/>
            <person name="Feldgarden M."/>
            <person name="Courvalin P."/>
            <person name="Perichon B."/>
            <person name="Grillot-Courvalin C."/>
            <person name="Clermont D."/>
            <person name="Rocha E."/>
            <person name="Yoon E.-J."/>
            <person name="Nemec A."/>
            <person name="Walker B."/>
            <person name="Young S.K."/>
            <person name="Zeng Q."/>
            <person name="Gargeya S."/>
            <person name="Fitzgerald M."/>
            <person name="Haas B."/>
            <person name="Abouelleil A."/>
            <person name="Alvarado L."/>
            <person name="Arachchi H.M."/>
            <person name="Berlin A.M."/>
            <person name="Chapman S.B."/>
            <person name="Dewar J."/>
            <person name="Goldberg J."/>
            <person name="Griggs A."/>
            <person name="Gujja S."/>
            <person name="Hansen M."/>
            <person name="Howarth C."/>
            <person name="Imamovic A."/>
            <person name="Larimer J."/>
            <person name="McCowan C."/>
            <person name="Murphy C."/>
            <person name="Neiman D."/>
            <person name="Pearson M."/>
            <person name="Priest M."/>
            <person name="Roberts A."/>
            <person name="Saif S."/>
            <person name="Shea T."/>
            <person name="Sisk P."/>
            <person name="Sykes S."/>
            <person name="Wortman J."/>
            <person name="Nusbaum C."/>
            <person name="Birren B."/>
        </authorList>
    </citation>
    <scope>NUCLEOTIDE SEQUENCE [LARGE SCALE GENOMIC DNA]</scope>
    <source>
        <strain evidence="1 3">ANC 4052</strain>
    </source>
</reference>
<dbReference type="HOGENOM" id="CLU_2766459_0_0_6"/>
<accession>A0A151YVF4</accession>
<evidence type="ECO:0000313" key="1">
    <source>
        <dbReference type="EMBL" id="EOQ72781.1"/>
    </source>
</evidence>
<dbReference type="GeneID" id="60753945"/>
<dbReference type="KEGG" id="alc:OTEC02_09050"/>
<dbReference type="Proteomes" id="UP000013986">
    <property type="component" value="Unassembled WGS sequence"/>
</dbReference>
<sequence length="71" mass="8372">MLKDITIIDYQGKELRAQASYKEVNTNKINYSSRVQRTTVEYILLRGEFIYPTSNMVFNSSDGNSYYIEYK</sequence>
<dbReference type="EMBL" id="RFES01000004">
    <property type="protein sequence ID" value="RSO58053.1"/>
    <property type="molecule type" value="Genomic_DNA"/>
</dbReference>
<organism evidence="1 3">
    <name type="scientific">Acinetobacter lactucae</name>
    <dbReference type="NCBI Taxonomy" id="1785128"/>
    <lineage>
        <taxon>Bacteria</taxon>
        <taxon>Pseudomonadati</taxon>
        <taxon>Pseudomonadota</taxon>
        <taxon>Gammaproteobacteria</taxon>
        <taxon>Moraxellales</taxon>
        <taxon>Moraxellaceae</taxon>
        <taxon>Acinetobacter</taxon>
        <taxon>Acinetobacter calcoaceticus/baumannii complex</taxon>
    </lineage>
</organism>